<sequence>MVMMSRVHYFLTACVSLLPLSAAESGQTKEPYVVYMGRATTGGGGSSDPEAVRAAHLQLLSSVIPSDEQPERLWLRHSYHHAFEGFATLLTQEEATTLSGHERVVSVFRDRVLQLHTTRSWDFLDAQSGLWPDRLSRRASGDVISGVVDTGVWPESPSFNDAGMPERKLIGAGYYDLTQHDDNESSASTESKNASRTGAATGGSPRDTHGHGTHTASTAASAAVPHASYHGLARGTAKGGAPASRVAVWPARATGAQAPPYSRPLTTPTQGVAINFSNQCLSGGRYPVVFGRQVAARHTTVFDSSNCYPGSLDARKVAGKIVVCIGTDRSVPRRVKPIAAEQAGARGLPDVMAPGVDILATVIPSMDKDKQQPSAFAIQVWNTSMDCPHVAGAAAFLKSAHPGWSPSMIRSALMTTATSRNNLGEPLASSAGTVATGHDMGAGEVSPLRALSPGLVFDTTTDDYLDVLCYYGYDDKRVRKISGVARFACPADAPSEDLVAARVNYPSISVRRLHAGKVVTVARTVTNVGSSNDTTYKATVETPLGLTVHVVPERLVFSHRGATAKFEVTSHDGNNAAVNKGYAHGAVTWSDGAHSVRLPFAVHAV</sequence>
<dbReference type="Proteomes" id="UP000604825">
    <property type="component" value="Unassembled WGS sequence"/>
</dbReference>
<keyword evidence="5 7" id="KW-0720">Serine protease</keyword>
<feature type="domain" description="Peptidase S8/S53" evidence="10">
    <location>
        <begin position="145"/>
        <end position="246"/>
    </location>
</feature>
<protein>
    <submittedName>
        <fullName evidence="13">Uncharacterized protein</fullName>
    </submittedName>
</protein>
<evidence type="ECO:0000313" key="13">
    <source>
        <dbReference type="EMBL" id="CAD6219754.1"/>
    </source>
</evidence>
<feature type="domain" description="Peptidase S8/S53" evidence="10">
    <location>
        <begin position="348"/>
        <end position="424"/>
    </location>
</feature>
<dbReference type="InterPro" id="IPR036852">
    <property type="entry name" value="Peptidase_S8/S53_dom_sf"/>
</dbReference>
<evidence type="ECO:0000256" key="6">
    <source>
        <dbReference type="PIRSR" id="PIRSR615500-1"/>
    </source>
</evidence>
<evidence type="ECO:0000259" key="10">
    <source>
        <dbReference type="Pfam" id="PF00082"/>
    </source>
</evidence>
<comment type="caution">
    <text evidence="13">The sequence shown here is derived from an EMBL/GenBank/DDBJ whole genome shotgun (WGS) entry which is preliminary data.</text>
</comment>
<evidence type="ECO:0000256" key="9">
    <source>
        <dbReference type="SAM" id="SignalP"/>
    </source>
</evidence>
<dbReference type="PROSITE" id="PS51892">
    <property type="entry name" value="SUBTILASE"/>
    <property type="match status" value="1"/>
</dbReference>
<dbReference type="OrthoDB" id="10256524at2759"/>
<dbReference type="InterPro" id="IPR015500">
    <property type="entry name" value="Peptidase_S8_subtilisin-rel"/>
</dbReference>
<dbReference type="PANTHER" id="PTHR10795">
    <property type="entry name" value="PROPROTEIN CONVERTASE SUBTILISIN/KEXIN"/>
    <property type="match status" value="1"/>
</dbReference>
<dbReference type="Gene3D" id="3.30.70.80">
    <property type="entry name" value="Peptidase S8 propeptide/proteinase inhibitor I9"/>
    <property type="match status" value="1"/>
</dbReference>
<gene>
    <name evidence="13" type="ORF">NCGR_LOCUS13365</name>
</gene>
<evidence type="ECO:0000259" key="12">
    <source>
        <dbReference type="Pfam" id="PF17766"/>
    </source>
</evidence>
<feature type="active site" description="Charge relay system" evidence="6 7">
    <location>
        <position position="149"/>
    </location>
</feature>
<evidence type="ECO:0000256" key="3">
    <source>
        <dbReference type="ARBA" id="ARBA00022729"/>
    </source>
</evidence>
<organism evidence="13 14">
    <name type="scientific">Miscanthus lutarioriparius</name>
    <dbReference type="NCBI Taxonomy" id="422564"/>
    <lineage>
        <taxon>Eukaryota</taxon>
        <taxon>Viridiplantae</taxon>
        <taxon>Streptophyta</taxon>
        <taxon>Embryophyta</taxon>
        <taxon>Tracheophyta</taxon>
        <taxon>Spermatophyta</taxon>
        <taxon>Magnoliopsida</taxon>
        <taxon>Liliopsida</taxon>
        <taxon>Poales</taxon>
        <taxon>Poaceae</taxon>
        <taxon>PACMAD clade</taxon>
        <taxon>Panicoideae</taxon>
        <taxon>Andropogonodae</taxon>
        <taxon>Andropogoneae</taxon>
        <taxon>Saccharinae</taxon>
        <taxon>Miscanthus</taxon>
    </lineage>
</organism>
<feature type="compositionally biased region" description="Polar residues" evidence="8">
    <location>
        <begin position="185"/>
        <end position="198"/>
    </location>
</feature>
<dbReference type="EMBL" id="CAJGYO010000003">
    <property type="protein sequence ID" value="CAD6219754.1"/>
    <property type="molecule type" value="Genomic_DNA"/>
</dbReference>
<dbReference type="Pfam" id="PF00082">
    <property type="entry name" value="Peptidase_S8"/>
    <property type="match status" value="2"/>
</dbReference>
<evidence type="ECO:0000256" key="1">
    <source>
        <dbReference type="ARBA" id="ARBA00011073"/>
    </source>
</evidence>
<dbReference type="InterPro" id="IPR037045">
    <property type="entry name" value="S8pro/Inhibitor_I9_sf"/>
</dbReference>
<dbReference type="InterPro" id="IPR010259">
    <property type="entry name" value="S8pro/Inhibitor_I9"/>
</dbReference>
<evidence type="ECO:0000256" key="2">
    <source>
        <dbReference type="ARBA" id="ARBA00022670"/>
    </source>
</evidence>
<dbReference type="Gene3D" id="3.40.50.200">
    <property type="entry name" value="Peptidase S8/S53 domain"/>
    <property type="match status" value="1"/>
</dbReference>
<feature type="domain" description="Subtilisin-like protease fibronectin type-III" evidence="12">
    <location>
        <begin position="503"/>
        <end position="602"/>
    </location>
</feature>
<evidence type="ECO:0000256" key="5">
    <source>
        <dbReference type="ARBA" id="ARBA00022825"/>
    </source>
</evidence>
<proteinExistence type="inferred from homology"/>
<dbReference type="Pfam" id="PF05922">
    <property type="entry name" value="Inhibitor_I9"/>
    <property type="match status" value="1"/>
</dbReference>
<feature type="domain" description="Inhibitor I9" evidence="11">
    <location>
        <begin position="32"/>
        <end position="116"/>
    </location>
</feature>
<name>A0A811N810_9POAL</name>
<evidence type="ECO:0000259" key="11">
    <source>
        <dbReference type="Pfam" id="PF05922"/>
    </source>
</evidence>
<reference evidence="13" key="1">
    <citation type="submission" date="2020-10" db="EMBL/GenBank/DDBJ databases">
        <authorList>
            <person name="Han B."/>
            <person name="Lu T."/>
            <person name="Zhao Q."/>
            <person name="Huang X."/>
            <person name="Zhao Y."/>
        </authorList>
    </citation>
    <scope>NUCLEOTIDE SEQUENCE</scope>
</reference>
<dbReference type="GO" id="GO:0006508">
    <property type="term" value="P:proteolysis"/>
    <property type="evidence" value="ECO:0007669"/>
    <property type="project" value="UniProtKB-KW"/>
</dbReference>
<dbReference type="GO" id="GO:0004252">
    <property type="term" value="F:serine-type endopeptidase activity"/>
    <property type="evidence" value="ECO:0007669"/>
    <property type="project" value="UniProtKB-UniRule"/>
</dbReference>
<keyword evidence="14" id="KW-1185">Reference proteome</keyword>
<feature type="active site" description="Charge relay system" evidence="6 7">
    <location>
        <position position="211"/>
    </location>
</feature>
<evidence type="ECO:0000256" key="8">
    <source>
        <dbReference type="SAM" id="MobiDB-lite"/>
    </source>
</evidence>
<feature type="region of interest" description="Disordered" evidence="8">
    <location>
        <begin position="178"/>
        <end position="222"/>
    </location>
</feature>
<accession>A0A811N810</accession>
<keyword evidence="4 7" id="KW-0378">Hydrolase</keyword>
<evidence type="ECO:0000313" key="14">
    <source>
        <dbReference type="Proteomes" id="UP000604825"/>
    </source>
</evidence>
<dbReference type="SUPFAM" id="SSF52743">
    <property type="entry name" value="Subtilisin-like"/>
    <property type="match status" value="1"/>
</dbReference>
<dbReference type="Gene3D" id="2.60.40.2310">
    <property type="match status" value="1"/>
</dbReference>
<dbReference type="AlphaFoldDB" id="A0A811N810"/>
<dbReference type="InterPro" id="IPR045051">
    <property type="entry name" value="SBT"/>
</dbReference>
<comment type="similarity">
    <text evidence="1 7">Belongs to the peptidase S8 family.</text>
</comment>
<feature type="chain" id="PRO_5032894356" evidence="9">
    <location>
        <begin position="24"/>
        <end position="605"/>
    </location>
</feature>
<evidence type="ECO:0000256" key="4">
    <source>
        <dbReference type="ARBA" id="ARBA00022801"/>
    </source>
</evidence>
<feature type="signal peptide" evidence="9">
    <location>
        <begin position="1"/>
        <end position="23"/>
    </location>
</feature>
<keyword evidence="2 7" id="KW-0645">Protease</keyword>
<dbReference type="Pfam" id="PF17766">
    <property type="entry name" value="fn3_6"/>
    <property type="match status" value="1"/>
</dbReference>
<feature type="active site" description="Charge relay system" evidence="6 7">
    <location>
        <position position="384"/>
    </location>
</feature>
<evidence type="ECO:0000256" key="7">
    <source>
        <dbReference type="PROSITE-ProRule" id="PRU01240"/>
    </source>
</evidence>
<feature type="compositionally biased region" description="Low complexity" evidence="8">
    <location>
        <begin position="213"/>
        <end position="222"/>
    </location>
</feature>
<dbReference type="InterPro" id="IPR041469">
    <property type="entry name" value="Subtilisin-like_FN3"/>
</dbReference>
<keyword evidence="3 9" id="KW-0732">Signal</keyword>
<dbReference type="PRINTS" id="PR00723">
    <property type="entry name" value="SUBTILISIN"/>
</dbReference>
<dbReference type="InterPro" id="IPR000209">
    <property type="entry name" value="Peptidase_S8/S53_dom"/>
</dbReference>